<accession>A0A3D8I285</accession>
<dbReference type="Proteomes" id="UP000256599">
    <property type="component" value="Unassembled WGS sequence"/>
</dbReference>
<evidence type="ECO:0000256" key="1">
    <source>
        <dbReference type="SAM" id="Phobius"/>
    </source>
</evidence>
<comment type="caution">
    <text evidence="2">The sequence shown here is derived from an EMBL/GenBank/DDBJ whole genome shotgun (WGS) entry which is preliminary data.</text>
</comment>
<proteinExistence type="predicted"/>
<protein>
    <submittedName>
        <fullName evidence="2">Uncharacterized protein</fullName>
    </submittedName>
</protein>
<dbReference type="AlphaFoldDB" id="A0A3D8I285"/>
<keyword evidence="3" id="KW-1185">Reference proteome</keyword>
<feature type="transmembrane region" description="Helical" evidence="1">
    <location>
        <begin position="30"/>
        <end position="48"/>
    </location>
</feature>
<keyword evidence="1" id="KW-0472">Membrane</keyword>
<organism evidence="2 3">
    <name type="scientific">Helicobacter marmotae</name>
    <dbReference type="NCBI Taxonomy" id="152490"/>
    <lineage>
        <taxon>Bacteria</taxon>
        <taxon>Pseudomonadati</taxon>
        <taxon>Campylobacterota</taxon>
        <taxon>Epsilonproteobacteria</taxon>
        <taxon>Campylobacterales</taxon>
        <taxon>Helicobacteraceae</taxon>
        <taxon>Helicobacter</taxon>
    </lineage>
</organism>
<evidence type="ECO:0000313" key="3">
    <source>
        <dbReference type="Proteomes" id="UP000256599"/>
    </source>
</evidence>
<dbReference type="EMBL" id="NXLR01000015">
    <property type="protein sequence ID" value="RDU59253.1"/>
    <property type="molecule type" value="Genomic_DNA"/>
</dbReference>
<keyword evidence="1" id="KW-0812">Transmembrane</keyword>
<sequence>MLFSSAHKIELFKPWGIKACEEHLIYKEQIYAAIFERFYIFCIIWLVMENKRAFKRREKRG</sequence>
<gene>
    <name evidence="2" type="ORF">CQA63_07350</name>
</gene>
<evidence type="ECO:0000313" key="2">
    <source>
        <dbReference type="EMBL" id="RDU59253.1"/>
    </source>
</evidence>
<keyword evidence="1" id="KW-1133">Transmembrane helix</keyword>
<reference evidence="2 3" key="1">
    <citation type="submission" date="2018-04" db="EMBL/GenBank/DDBJ databases">
        <title>Novel Campyloabacter and Helicobacter Species and Strains.</title>
        <authorList>
            <person name="Mannion A.J."/>
            <person name="Shen Z."/>
            <person name="Fox J.G."/>
        </authorList>
    </citation>
    <scope>NUCLEOTIDE SEQUENCE [LARGE SCALE GENOMIC DNA]</scope>
    <source>
        <strain evidence="2 3">MIT 98-6070</strain>
    </source>
</reference>
<name>A0A3D8I285_9HELI</name>